<feature type="transmembrane region" description="Helical" evidence="1">
    <location>
        <begin position="12"/>
        <end position="33"/>
    </location>
</feature>
<organism evidence="2 3">
    <name type="scientific">Brevibacillus panacihumi W25</name>
    <dbReference type="NCBI Taxonomy" id="1408254"/>
    <lineage>
        <taxon>Bacteria</taxon>
        <taxon>Bacillati</taxon>
        <taxon>Bacillota</taxon>
        <taxon>Bacilli</taxon>
        <taxon>Bacillales</taxon>
        <taxon>Paenibacillaceae</taxon>
        <taxon>Brevibacillus</taxon>
    </lineage>
</organism>
<dbReference type="PATRIC" id="fig|1408254.3.peg.2959"/>
<dbReference type="STRING" id="1408254.T458_15145"/>
<accession>V6M346</accession>
<reference evidence="2 3" key="1">
    <citation type="journal article" date="2014" name="Genome Announc.">
        <title>Draft Genome Sequence of Brevibacillus panacihumi Strain W25, a Halotolerant Hydrocarbon-Degrading Bacterium.</title>
        <authorList>
            <person name="Wang X."/>
            <person name="Jin D."/>
            <person name="Zhou L."/>
            <person name="Wu L."/>
            <person name="An W."/>
            <person name="Chen Y."/>
            <person name="Zhao L."/>
        </authorList>
    </citation>
    <scope>NUCLEOTIDE SEQUENCE [LARGE SCALE GENOMIC DNA]</scope>
    <source>
        <strain evidence="2 3">W25</strain>
    </source>
</reference>
<gene>
    <name evidence="2" type="ORF">T458_15145</name>
</gene>
<evidence type="ECO:0000256" key="1">
    <source>
        <dbReference type="SAM" id="Phobius"/>
    </source>
</evidence>
<keyword evidence="1" id="KW-0812">Transmembrane</keyword>
<keyword evidence="1" id="KW-0472">Membrane</keyword>
<evidence type="ECO:0000313" key="3">
    <source>
        <dbReference type="Proteomes" id="UP000017973"/>
    </source>
</evidence>
<comment type="caution">
    <text evidence="2">The sequence shown here is derived from an EMBL/GenBank/DDBJ whole genome shotgun (WGS) entry which is preliminary data.</text>
</comment>
<proteinExistence type="predicted"/>
<name>V6M346_9BACL</name>
<protein>
    <submittedName>
        <fullName evidence="2">Uncharacterized protein</fullName>
    </submittedName>
</protein>
<dbReference type="EMBL" id="AYJU01000017">
    <property type="protein sequence ID" value="EST52320.1"/>
    <property type="molecule type" value="Genomic_DNA"/>
</dbReference>
<evidence type="ECO:0000313" key="2">
    <source>
        <dbReference type="EMBL" id="EST52320.1"/>
    </source>
</evidence>
<dbReference type="PROSITE" id="PS51257">
    <property type="entry name" value="PROKAR_LIPOPROTEIN"/>
    <property type="match status" value="1"/>
</dbReference>
<dbReference type="HOGENOM" id="CLU_219973_0_0_9"/>
<dbReference type="Proteomes" id="UP000017973">
    <property type="component" value="Unassembled WGS sequence"/>
</dbReference>
<dbReference type="AlphaFoldDB" id="V6M346"/>
<keyword evidence="3" id="KW-1185">Reference proteome</keyword>
<sequence length="37" mass="4391">MNDNQNRNENKWVMWGFIGTVLACAIAMFLFMYDMSK</sequence>
<keyword evidence="1" id="KW-1133">Transmembrane helix</keyword>